<dbReference type="HOGENOM" id="CLU_1086760_0_0_1"/>
<organism evidence="3">
    <name type="scientific">Caenorhabditis brenneri</name>
    <name type="common">Nematode worm</name>
    <dbReference type="NCBI Taxonomy" id="135651"/>
    <lineage>
        <taxon>Eukaryota</taxon>
        <taxon>Metazoa</taxon>
        <taxon>Ecdysozoa</taxon>
        <taxon>Nematoda</taxon>
        <taxon>Chromadorea</taxon>
        <taxon>Rhabditida</taxon>
        <taxon>Rhabditina</taxon>
        <taxon>Rhabditomorpha</taxon>
        <taxon>Rhabditoidea</taxon>
        <taxon>Rhabditidae</taxon>
        <taxon>Peloderinae</taxon>
        <taxon>Caenorhabditis</taxon>
    </lineage>
</organism>
<feature type="region of interest" description="Disordered" evidence="1">
    <location>
        <begin position="227"/>
        <end position="256"/>
    </location>
</feature>
<evidence type="ECO:0000256" key="1">
    <source>
        <dbReference type="SAM" id="MobiDB-lite"/>
    </source>
</evidence>
<protein>
    <submittedName>
        <fullName evidence="2">Uncharacterized protein</fullName>
    </submittedName>
</protein>
<evidence type="ECO:0000313" key="2">
    <source>
        <dbReference type="EMBL" id="EGT44453.1"/>
    </source>
</evidence>
<dbReference type="EMBL" id="GL379813">
    <property type="protein sequence ID" value="EGT44453.1"/>
    <property type="molecule type" value="Genomic_DNA"/>
</dbReference>
<dbReference type="eggNOG" id="ENOG502TKHP">
    <property type="taxonomic scope" value="Eukaryota"/>
</dbReference>
<proteinExistence type="predicted"/>
<sequence length="256" mass="29614">MFRVPYPPKGIKNKNPVKNGKYPGDHHFAVPYKLIRNTWKKDSVLRKKLLKYPVNQWKVQTKLDSIARIEDMLIRVIVRGETKADVIRMQMASRSPEVWGGQVVVTSSSLSIPLYPRRMFVCPAPPKTKINKIIKKLNKKVVTKQVVEDIKGKKTGLKQILKNPRAKIPELKPYISKLKKTMQEIIDSRKKPKNKISERKLKKTLDQMTRTEELLIRVIVKGESLEDVQKSQAEEKERSAEARENRAENPTASEER</sequence>
<dbReference type="InParanoid" id="G0MUY4"/>
<accession>G0MUY4</accession>
<dbReference type="Proteomes" id="UP000008068">
    <property type="component" value="Unassembled WGS sequence"/>
</dbReference>
<name>G0MUY4_CAEBE</name>
<keyword evidence="3" id="KW-1185">Reference proteome</keyword>
<dbReference type="AlphaFoldDB" id="G0MUY4"/>
<reference evidence="3" key="1">
    <citation type="submission" date="2011-07" db="EMBL/GenBank/DDBJ databases">
        <authorList>
            <consortium name="Caenorhabditis brenneri Sequencing and Analysis Consortium"/>
            <person name="Wilson R.K."/>
        </authorList>
    </citation>
    <scope>NUCLEOTIDE SEQUENCE [LARGE SCALE GENOMIC DNA]</scope>
    <source>
        <strain evidence="3">PB2801</strain>
    </source>
</reference>
<gene>
    <name evidence="2" type="ORF">CAEBREN_16640</name>
</gene>
<evidence type="ECO:0000313" key="3">
    <source>
        <dbReference type="Proteomes" id="UP000008068"/>
    </source>
</evidence>